<dbReference type="SUPFAM" id="SSF69349">
    <property type="entry name" value="Phage fibre proteins"/>
    <property type="match status" value="1"/>
</dbReference>
<dbReference type="PROSITE" id="PS51688">
    <property type="entry name" value="ICA"/>
    <property type="match status" value="1"/>
</dbReference>
<dbReference type="EMBL" id="KU873925">
    <property type="protein sequence ID" value="AND75138.1"/>
    <property type="molecule type" value="Genomic_DNA"/>
</dbReference>
<dbReference type="GO" id="GO:0098015">
    <property type="term" value="C:virus tail"/>
    <property type="evidence" value="ECO:0007669"/>
    <property type="project" value="UniProtKB-KW"/>
</dbReference>
<dbReference type="PROSITE" id="PS00018">
    <property type="entry name" value="EF_HAND_1"/>
    <property type="match status" value="1"/>
</dbReference>
<protein>
    <recommendedName>
        <fullName evidence="2">Probable pectate lyase C</fullName>
    </recommendedName>
</protein>
<evidence type="ECO:0000256" key="3">
    <source>
        <dbReference type="ARBA" id="ARBA00022732"/>
    </source>
</evidence>
<dbReference type="InterPro" id="IPR024430">
    <property type="entry name" value="Endosialidase_C_dom"/>
</dbReference>
<accession>A0A1S5R3Z4</accession>
<dbReference type="InterPro" id="IPR018247">
    <property type="entry name" value="EF_Hand_1_Ca_BS"/>
</dbReference>
<gene>
    <name evidence="6" type="ORF">pf16_215</name>
</gene>
<dbReference type="GO" id="GO:0019058">
    <property type="term" value="P:viral life cycle"/>
    <property type="evidence" value="ECO:0007669"/>
    <property type="project" value="UniProtKB-ARBA"/>
</dbReference>
<evidence type="ECO:0000313" key="6">
    <source>
        <dbReference type="EMBL" id="AND75138.1"/>
    </source>
</evidence>
<evidence type="ECO:0000256" key="2">
    <source>
        <dbReference type="ARBA" id="ARBA00016512"/>
    </source>
</evidence>
<dbReference type="GO" id="GO:0051701">
    <property type="term" value="P:biological process involved in interaction with host"/>
    <property type="evidence" value="ECO:0007669"/>
    <property type="project" value="UniProtKB-ARBA"/>
</dbReference>
<organism evidence="6 7">
    <name type="scientific">Pseudomonas phage pf16</name>
    <dbReference type="NCBI Taxonomy" id="1815630"/>
    <lineage>
        <taxon>Viruses</taxon>
        <taxon>Duplodnaviria</taxon>
        <taxon>Heunggongvirae</taxon>
        <taxon>Uroviricota</taxon>
        <taxon>Caudoviricetes</taxon>
        <taxon>Chakrabartyvirus</taxon>
        <taxon>Chakrabartyvirus pf16</taxon>
    </lineage>
</organism>
<dbReference type="InterPro" id="IPR012334">
    <property type="entry name" value="Pectin_lyas_fold"/>
</dbReference>
<dbReference type="OrthoDB" id="25949at10239"/>
<evidence type="ECO:0000256" key="4">
    <source>
        <dbReference type="ARBA" id="ARBA00022844"/>
    </source>
</evidence>
<dbReference type="SUPFAM" id="SSF51126">
    <property type="entry name" value="Pectin lyase-like"/>
    <property type="match status" value="1"/>
</dbReference>
<comment type="subcellular location">
    <subcellularLocation>
        <location evidence="1">Virion</location>
    </subcellularLocation>
</comment>
<keyword evidence="3" id="KW-1227">Viral tail protein</keyword>
<dbReference type="CDD" id="cd10144">
    <property type="entry name" value="Peptidase_S74_CIMCD"/>
    <property type="match status" value="1"/>
</dbReference>
<dbReference type="Proteomes" id="UP000225821">
    <property type="component" value="Segment"/>
</dbReference>
<keyword evidence="4" id="KW-0946">Virion</keyword>
<keyword evidence="7" id="KW-1185">Reference proteome</keyword>
<name>A0A1S5R3Z4_9CAUD</name>
<dbReference type="Gene3D" id="1.10.10.10">
    <property type="entry name" value="Winged helix-like DNA-binding domain superfamily/Winged helix DNA-binding domain"/>
    <property type="match status" value="1"/>
</dbReference>
<dbReference type="Pfam" id="PF13884">
    <property type="entry name" value="Peptidase_S74"/>
    <property type="match status" value="1"/>
</dbReference>
<evidence type="ECO:0000259" key="5">
    <source>
        <dbReference type="PROSITE" id="PS51688"/>
    </source>
</evidence>
<evidence type="ECO:0000313" key="7">
    <source>
        <dbReference type="Proteomes" id="UP000225821"/>
    </source>
</evidence>
<dbReference type="InterPro" id="IPR036388">
    <property type="entry name" value="WH-like_DNA-bd_sf"/>
</dbReference>
<dbReference type="InterPro" id="IPR011050">
    <property type="entry name" value="Pectin_lyase_fold/virulence"/>
</dbReference>
<dbReference type="InterPro" id="IPR030392">
    <property type="entry name" value="S74_ICA"/>
</dbReference>
<reference evidence="6 7" key="1">
    <citation type="submission" date="2016-03" db="EMBL/GenBank/DDBJ databases">
        <title>Characterisation of pf16 and phiPMW: Two novel phages infecting Pseudomonas putida PpG1.</title>
        <authorList>
            <person name="Magill D.J."/>
            <person name="Krylov V.N."/>
            <person name="Shaburova O.V."/>
            <person name="Allen C.C.R."/>
            <person name="McGrath J.W."/>
            <person name="Quinn J.P."/>
            <person name="Kulakov L.A."/>
        </authorList>
    </citation>
    <scope>NUCLEOTIDE SEQUENCE [LARGE SCALE GENOMIC DNA]</scope>
</reference>
<dbReference type="Gene3D" id="2.160.20.10">
    <property type="entry name" value="Single-stranded right-handed beta-helix, Pectin lyase-like"/>
    <property type="match status" value="1"/>
</dbReference>
<feature type="domain" description="Peptidase S74" evidence="5">
    <location>
        <begin position="521"/>
        <end position="639"/>
    </location>
</feature>
<sequence length="639" mass="68854">MSITRTNTLADVNGNNSINVSELASKVVMSAPEGASKIGYGNRTQEQKNGDVLSVRDYITTAVNGVTSNQAGIVAAVAAAKSSGASLHWPAGTYVSTASIPDFHSVRHTGPGVVKRGTNLFSISQFDSAMNTLFVSTSGLTTNDGLSSTEAMLSPNAAVNLWGAKYAATACGPWKIKIAAGTYFESIIAQGYQSNKEIFLEGEYDAVNQVPLTIMDGSVGATNSGIIFTTYGWVNCKWILCQNFTTVGAGGFNIGNYGRMTIDTCHAYNNNLVGFSAAQAADLRIIGRCYIKPSANGTGVTYYRQCTGSWSDATGEIIIDGFNNAATTGVLVRDNSYVVAGCKLTVRNCTSQAVWLRRHSYLEVRDYEITNNNIAFDLRDLSLLAPNGGTQVLTGNTQDYAYKNFSLPWDTASNMAIGADGPSVQAPSAGNYALVVSGKSQVGQQFLTDASTSTINIDFNKKGSLVYAQTDNTLRIALNSADAYRFAASVFYPTVDNAKTLGGSSFRWSTIYAGTSTINTSDETAKQQIKPIDDACLRAWANVEYVQYKFNDAVEAKGDGARWHFGLIAQRVKKAFEDEGLNAFDYGLLCYDEWDEQPEEVDEEGNIIQAYLAAGSRYGIRYEEALALECAYLRSLLKK</sequence>
<dbReference type="Pfam" id="PF12219">
    <property type="entry name" value="End_tail_spike"/>
    <property type="match status" value="1"/>
</dbReference>
<proteinExistence type="predicted"/>
<evidence type="ECO:0000256" key="1">
    <source>
        <dbReference type="ARBA" id="ARBA00004328"/>
    </source>
</evidence>